<evidence type="ECO:0000313" key="1">
    <source>
        <dbReference type="EMBL" id="CAL1240613.1"/>
    </source>
</evidence>
<gene>
    <name evidence="1" type="ORF">MECH1_V1_1837</name>
</gene>
<organism evidence="1 2">
    <name type="scientific">Candidatus Methylocalor cossyra</name>
    <dbReference type="NCBI Taxonomy" id="3108543"/>
    <lineage>
        <taxon>Bacteria</taxon>
        <taxon>Pseudomonadati</taxon>
        <taxon>Pseudomonadota</taxon>
        <taxon>Gammaproteobacteria</taxon>
        <taxon>Methylococcales</taxon>
        <taxon>Methylococcaceae</taxon>
        <taxon>Candidatus Methylocalor</taxon>
    </lineage>
</organism>
<reference evidence="1 2" key="1">
    <citation type="submission" date="2024-04" db="EMBL/GenBank/DDBJ databases">
        <authorList>
            <person name="Cremers G."/>
        </authorList>
    </citation>
    <scope>NUCLEOTIDE SEQUENCE [LARGE SCALE GENOMIC DNA]</scope>
    <source>
        <strain evidence="1">MeCH1-AG</strain>
    </source>
</reference>
<keyword evidence="2" id="KW-1185">Reference proteome</keyword>
<name>A0ABP1C8M4_9GAMM</name>
<dbReference type="EMBL" id="OZ026884">
    <property type="protein sequence ID" value="CAL1240613.1"/>
    <property type="molecule type" value="Genomic_DNA"/>
</dbReference>
<protein>
    <submittedName>
        <fullName evidence="1">Uncharacterized protein</fullName>
    </submittedName>
</protein>
<dbReference type="Proteomes" id="UP001497493">
    <property type="component" value="Chromosome"/>
</dbReference>
<sequence>MVIHCKSHYHQWLFCIYLSLYCHD</sequence>
<proteinExistence type="predicted"/>
<evidence type="ECO:0000313" key="2">
    <source>
        <dbReference type="Proteomes" id="UP001497493"/>
    </source>
</evidence>
<accession>A0ABP1C8M4</accession>